<feature type="domain" description="Hint" evidence="7">
    <location>
        <begin position="1821"/>
        <end position="1917"/>
    </location>
</feature>
<keyword evidence="4" id="KW-0843">Virulence</keyword>
<sequence>MRSRPIALSVSVALVTTLVQVVTSPVAAAETQPSVPLPSTPSTSVVAPSLASYGEDQASKSTLSGNQPPKTTSPDGHGTTAATSLAPSASWSVASHTGDFSWSYPLRVPPAPGALVPSLALSYRSSEVDGRTSATNNQPSWVGEGWNLSPGFVERTYGSCGDDDMGDVKPPETKGDLCWRTDNATASYSGSGGPLIRDDVTGDWRTKSDDGSRIERREGIANGDDNGEHWVITSMDGTQYWFGSQPDSKSTWTVPVYGDDANEPCHKDTLAASHCVQAYRWMLDKVVDRNGNMIRYHYLTETNKYGMNEQDTAVEYIRGGTLDRIDYGLRDNVTTPSGRVVFELAKRCVPGSDCLEASKNNWPDVSWDNECKATPCKERYPSFWSTKRLASITTQVLRGTTYDDVDRWDLEHSFPDPGDREKASLWLKSIKHTGLVGEGSVTQPAVTFEGTALPNRVDTATDGIAPMYRYRITGVRSETGGLVSITYTSQCEPDSLPAKPEENEQWCFPVVWAPKNFAERTDYFHKYMVTKVITSDRLRVQNNQALSSPEQVVSYEYLDGAAWHRDTSEFTKDSKKTYNEFRGFSRVRTRMGAPGDPSGKVTMSEERFYQGMDGDKLPNGTRPASVSDSHGGTYPDSDWLQGFGFESSTFVHEGPSDKPDPPRLSKAISKPFVRGPTAKRGDLTAYIVRTETARSFTALSSGQWRITRTDTDYDDRGLPTKINDLGDIDNAADDRCVRNTYARNTDKWILGLIGHTETVSVNCDTPAVYPRDALSATRNTYDDNGNTKKIEQATERPASEPSYLTKSTMDYDAHGRITVLKDAHGRATTTVYTPQLGGPLTQTVVTTPAPRTGVTGLATTTTLEPAWGSPTKTSDPNNRVTTLVYDAAGRKTQTWLPNQPTTGKPSVKYDYLIRNDGASVVTTTKLGPNKTEITSKTLYDGLLRPRQTQAPALGGGRLLTDIRYDSFGRQWKATQPYYNSGSVDDTLWLASDTEIPGHTRSYYDDAGRVSVSAYFAGAFEKWRTTKTYDGDRVNITPPSGATPVTTITDARGQMVEQRKYHGTKAEGDYDATLYSYTKAGHLETVTDPLSKIWRYKYDFRGRMTEQEDPDSGTSITSYDDLDRVTSSRDGRGETVAFEYDNLDRRIATYVGQVGGTKLAEWTYDTVIKGKGQLASSTRWVNGAAYTRNVLSYDQVYNQTGTSLTIPAKEGLLAGTYETYASFNVNGSVGSQGYAKAGELPAESVSYKYDDLGPVLQSWGGYNGSTFHYGSATEYTRYGEIQRLRLGSGDRRVWQSYYYDTSTRRLNRSIVDAELPSPMQTDTRYTYSPAGTITSVADVPLGKPADIQCFQQDYLRRTTEAWTTTAANWTADQGCTTQPSLTSSGPAPYWHSYTYDKSGNRKSETQHGSNGDTTRTYEYDVLGHAHALKSVTTKGFGVDTKEDYEYNASGSVIRKGDQTFTWDVEGKLTGVSKDGTSTTFLHDAEGNRLIRRDPDATTLYLGGQELRVAVGGGNPTVTRYYRHGGQIVAVRQGNGSLTWLAGDHQGTGQIAINAGTLEVTQRRQLPFGAPRGAAVQWPGDRGFVGGVEDKSTGLTHLGARDYDPSTGRFISVDPVLNPSDSQQINGYTYSNNNPITFSDPSGAFCDSCDFYGREDEKNGGSGSIWTPVPPGQPTKPNAPTGYDKGDKIGQRAAIIDGRNKDATKQPIIFDRRMPTFDELKALRLTGVGYSDGEYAKALKDWAKHVCRRSVGNEGFCSYVQDLGMLDIEKSPVADFIIGLTPLGVLQSASECATGESSCWWMVADIPVLKAAKLLKSGKAAKACSFTADTKVVMADGTTKPISEVKLGDKVLAADPETGAKGVKTVTGLSRHQDSVLDLVTEDGGTVTTTADHPFWNASDGQWQRADQLDAGDSLVTAAGDHVAFRELKPETRRSTAAYNLSVLDLESYYVLVGDDPILVHNERTCDIDEIGLPIKGDHVLVRHGEVINGDIEGNVIVRGGTVNGNIKGNVVITHGGTVNGNVEGTVVQVGQIGDDIGPEVQTNLLRGDVHGTLMQIGYLEGRIFFPGLTVG</sequence>
<evidence type="ECO:0000256" key="1">
    <source>
        <dbReference type="ARBA" id="ARBA00004613"/>
    </source>
</evidence>
<dbReference type="InterPro" id="IPR003587">
    <property type="entry name" value="Hint_dom_N"/>
</dbReference>
<name>A0A1Y5XW18_KIBAR</name>
<dbReference type="SUPFAM" id="SSF51294">
    <property type="entry name" value="Hedgehog/intein (Hint) domain"/>
    <property type="match status" value="1"/>
</dbReference>
<proteinExistence type="predicted"/>
<keyword evidence="9" id="KW-1185">Reference proteome</keyword>
<dbReference type="InterPro" id="IPR006530">
    <property type="entry name" value="YD"/>
</dbReference>
<dbReference type="GO" id="GO:0005737">
    <property type="term" value="C:cytoplasm"/>
    <property type="evidence" value="ECO:0007669"/>
    <property type="project" value="InterPro"/>
</dbReference>
<dbReference type="RefSeq" id="WP_235038941.1">
    <property type="nucleotide sequence ID" value="NZ_FWXV01000006.1"/>
</dbReference>
<dbReference type="GO" id="GO:0005576">
    <property type="term" value="C:extracellular region"/>
    <property type="evidence" value="ECO:0007669"/>
    <property type="project" value="UniProtKB-SubCell"/>
</dbReference>
<keyword evidence="6" id="KW-0732">Signal</keyword>
<feature type="region of interest" description="Disordered" evidence="5">
    <location>
        <begin position="53"/>
        <end position="84"/>
    </location>
</feature>
<dbReference type="SMART" id="SM00306">
    <property type="entry name" value="HintN"/>
    <property type="match status" value="1"/>
</dbReference>
<comment type="subcellular location">
    <subcellularLocation>
        <location evidence="1">Secreted</location>
    </subcellularLocation>
</comment>
<feature type="compositionally biased region" description="Polar residues" evidence="5">
    <location>
        <begin position="59"/>
        <end position="74"/>
    </location>
</feature>
<dbReference type="InterPro" id="IPR006141">
    <property type="entry name" value="Intein_N"/>
</dbReference>
<accession>A0A1Y5XW18</accession>
<dbReference type="Pfam" id="PF03534">
    <property type="entry name" value="SpvB"/>
    <property type="match status" value="1"/>
</dbReference>
<evidence type="ECO:0000256" key="2">
    <source>
        <dbReference type="ARBA" id="ARBA00022525"/>
    </source>
</evidence>
<dbReference type="Pfam" id="PF07591">
    <property type="entry name" value="PT-HINT"/>
    <property type="match status" value="1"/>
</dbReference>
<dbReference type="CDD" id="cd00081">
    <property type="entry name" value="Hint"/>
    <property type="match status" value="1"/>
</dbReference>
<keyword evidence="3" id="KW-0677">Repeat</keyword>
<feature type="signal peptide" evidence="6">
    <location>
        <begin position="1"/>
        <end position="28"/>
    </location>
</feature>
<dbReference type="InterPro" id="IPR003284">
    <property type="entry name" value="Sal_SpvB"/>
</dbReference>
<dbReference type="Pfam" id="PF25023">
    <property type="entry name" value="TEN_YD-shell"/>
    <property type="match status" value="1"/>
</dbReference>
<feature type="region of interest" description="Disordered" evidence="5">
    <location>
        <begin position="612"/>
        <end position="633"/>
    </location>
</feature>
<evidence type="ECO:0000256" key="5">
    <source>
        <dbReference type="SAM" id="MobiDB-lite"/>
    </source>
</evidence>
<dbReference type="GO" id="GO:0016539">
    <property type="term" value="P:intein-mediated protein splicing"/>
    <property type="evidence" value="ECO:0007669"/>
    <property type="project" value="InterPro"/>
</dbReference>
<feature type="chain" id="PRO_5012238323" evidence="6">
    <location>
        <begin position="29"/>
        <end position="2070"/>
    </location>
</feature>
<dbReference type="Pfam" id="PF05593">
    <property type="entry name" value="RHS_repeat"/>
    <property type="match status" value="2"/>
</dbReference>
<evidence type="ECO:0000256" key="4">
    <source>
        <dbReference type="ARBA" id="ARBA00023026"/>
    </source>
</evidence>
<evidence type="ECO:0000313" key="8">
    <source>
        <dbReference type="EMBL" id="SMD20153.1"/>
    </source>
</evidence>
<reference evidence="8 9" key="1">
    <citation type="submission" date="2017-04" db="EMBL/GenBank/DDBJ databases">
        <authorList>
            <person name="Afonso C.L."/>
            <person name="Miller P.J."/>
            <person name="Scott M.A."/>
            <person name="Spackman E."/>
            <person name="Goraichik I."/>
            <person name="Dimitrov K.M."/>
            <person name="Suarez D.L."/>
            <person name="Swayne D.E."/>
        </authorList>
    </citation>
    <scope>NUCLEOTIDE SEQUENCE [LARGE SCALE GENOMIC DNA]</scope>
    <source>
        <strain evidence="8 9">DSM 43828</strain>
    </source>
</reference>
<feature type="region of interest" description="Disordered" evidence="5">
    <location>
        <begin position="1392"/>
        <end position="1414"/>
    </location>
</feature>
<dbReference type="InterPro" id="IPR022385">
    <property type="entry name" value="Rhs_assc_core"/>
</dbReference>
<dbReference type="PROSITE" id="PS50817">
    <property type="entry name" value="INTEIN_N_TER"/>
    <property type="match status" value="1"/>
</dbReference>
<dbReference type="EMBL" id="FWXV01000006">
    <property type="protein sequence ID" value="SMD20153.1"/>
    <property type="molecule type" value="Genomic_DNA"/>
</dbReference>
<evidence type="ECO:0000313" key="9">
    <source>
        <dbReference type="Proteomes" id="UP000192674"/>
    </source>
</evidence>
<organism evidence="8 9">
    <name type="scientific">Kibdelosporangium aridum</name>
    <dbReference type="NCBI Taxonomy" id="2030"/>
    <lineage>
        <taxon>Bacteria</taxon>
        <taxon>Bacillati</taxon>
        <taxon>Actinomycetota</taxon>
        <taxon>Actinomycetes</taxon>
        <taxon>Pseudonocardiales</taxon>
        <taxon>Pseudonocardiaceae</taxon>
        <taxon>Kibdelosporangium</taxon>
    </lineage>
</organism>
<evidence type="ECO:0000256" key="3">
    <source>
        <dbReference type="ARBA" id="ARBA00022737"/>
    </source>
</evidence>
<feature type="compositionally biased region" description="Basic and acidic residues" evidence="5">
    <location>
        <begin position="785"/>
        <end position="798"/>
    </location>
</feature>
<feature type="region of interest" description="Disordered" evidence="5">
    <location>
        <begin position="1655"/>
        <end position="1684"/>
    </location>
</feature>
<feature type="region of interest" description="Disordered" evidence="5">
    <location>
        <begin position="28"/>
        <end position="47"/>
    </location>
</feature>
<protein>
    <submittedName>
        <fullName evidence="8">Intein N-terminal splicing region/RHS repeat-associated core domain-containing protein</fullName>
    </submittedName>
</protein>
<evidence type="ECO:0000256" key="6">
    <source>
        <dbReference type="SAM" id="SignalP"/>
    </source>
</evidence>
<dbReference type="PANTHER" id="PTHR32305:SF17">
    <property type="entry name" value="TRNA NUCLEASE WAPA"/>
    <property type="match status" value="1"/>
</dbReference>
<dbReference type="Gene3D" id="2.180.10.10">
    <property type="entry name" value="RHS repeat-associated core"/>
    <property type="match status" value="2"/>
</dbReference>
<gene>
    <name evidence="8" type="ORF">SAMN05661093_06244</name>
</gene>
<dbReference type="InterPro" id="IPR056823">
    <property type="entry name" value="TEN-like_YD-shell"/>
</dbReference>
<dbReference type="NCBIfam" id="TIGR01643">
    <property type="entry name" value="YD_repeat_2x"/>
    <property type="match status" value="2"/>
</dbReference>
<dbReference type="Proteomes" id="UP000192674">
    <property type="component" value="Unassembled WGS sequence"/>
</dbReference>
<evidence type="ECO:0000259" key="7">
    <source>
        <dbReference type="SMART" id="SM00306"/>
    </source>
</evidence>
<dbReference type="PANTHER" id="PTHR32305">
    <property type="match status" value="1"/>
</dbReference>
<dbReference type="Gene3D" id="2.170.16.10">
    <property type="entry name" value="Hedgehog/Intein (Hint) domain"/>
    <property type="match status" value="1"/>
</dbReference>
<keyword evidence="2" id="KW-0964">Secreted</keyword>
<dbReference type="InterPro" id="IPR036844">
    <property type="entry name" value="Hint_dom_sf"/>
</dbReference>
<dbReference type="NCBIfam" id="TIGR03696">
    <property type="entry name" value="Rhs_assc_core"/>
    <property type="match status" value="1"/>
</dbReference>
<feature type="region of interest" description="Disordered" evidence="5">
    <location>
        <begin position="775"/>
        <end position="806"/>
    </location>
</feature>
<dbReference type="InterPro" id="IPR031325">
    <property type="entry name" value="RHS_repeat"/>
</dbReference>
<dbReference type="InterPro" id="IPR050708">
    <property type="entry name" value="T6SS_VgrG/RHS"/>
</dbReference>